<sequence>MERLDVLSFARNDPSAVLFSLFNGRIRYWLSLFLLHNNDHKNRYPIDNFHREKLPLSFKQLLIRRTDINSVNVIWGHVLGGINHSIPGVDGRTAVSGISFGIVRSSTLHFSIMTEHDCAMHKSNLVPTVMARVAETFVLVPLGIYEIIISSRSLENTCIYIKSMPYYYGSADFASRDGNQ</sequence>
<reference evidence="1" key="1">
    <citation type="submission" date="2012-04" db="EMBL/GenBank/DDBJ databases">
        <title>The Genome Sequence of Loa loa.</title>
        <authorList>
            <consortium name="The Broad Institute Genome Sequencing Platform"/>
            <consortium name="Broad Institute Genome Sequencing Center for Infectious Disease"/>
            <person name="Nutman T.B."/>
            <person name="Fink D.L."/>
            <person name="Russ C."/>
            <person name="Young S."/>
            <person name="Zeng Q."/>
            <person name="Gargeya S."/>
            <person name="Alvarado L."/>
            <person name="Berlin A."/>
            <person name="Chapman S.B."/>
            <person name="Chen Z."/>
            <person name="Freedman E."/>
            <person name="Gellesch M."/>
            <person name="Goldberg J."/>
            <person name="Griggs A."/>
            <person name="Gujja S."/>
            <person name="Heilman E.R."/>
            <person name="Heiman D."/>
            <person name="Howarth C."/>
            <person name="Mehta T."/>
            <person name="Neiman D."/>
            <person name="Pearson M."/>
            <person name="Roberts A."/>
            <person name="Saif S."/>
            <person name="Shea T."/>
            <person name="Shenoy N."/>
            <person name="Sisk P."/>
            <person name="Stolte C."/>
            <person name="Sykes S."/>
            <person name="White J."/>
            <person name="Yandava C."/>
            <person name="Haas B."/>
            <person name="Henn M.R."/>
            <person name="Nusbaum C."/>
            <person name="Birren B."/>
        </authorList>
    </citation>
    <scope>NUCLEOTIDE SEQUENCE [LARGE SCALE GENOMIC DNA]</scope>
</reference>
<dbReference type="CTD" id="9950997"/>
<dbReference type="RefSeq" id="XP_003149080.1">
    <property type="nucleotide sequence ID" value="XM_003149032.1"/>
</dbReference>
<gene>
    <name evidence="1" type="ORF">LOAG_13526</name>
</gene>
<accession>A0A1S0TKC9</accession>
<evidence type="ECO:0000313" key="1">
    <source>
        <dbReference type="EMBL" id="EFO14989.1"/>
    </source>
</evidence>
<dbReference type="OrthoDB" id="17328at2759"/>
<proteinExistence type="predicted"/>
<dbReference type="AlphaFoldDB" id="A0A1S0TKC9"/>
<dbReference type="GeneID" id="9950997"/>
<dbReference type="EMBL" id="JH712548">
    <property type="protein sequence ID" value="EFO14989.1"/>
    <property type="molecule type" value="Genomic_DNA"/>
</dbReference>
<protein>
    <submittedName>
        <fullName evidence="1">Uncharacterized protein</fullName>
    </submittedName>
</protein>
<dbReference type="InParanoid" id="A0A1S0TKC9"/>
<dbReference type="KEGG" id="loa:LOAG_13526"/>
<name>A0A1S0TKC9_LOALO</name>
<organism evidence="1">
    <name type="scientific">Loa loa</name>
    <name type="common">Eye worm</name>
    <name type="synonym">Filaria loa</name>
    <dbReference type="NCBI Taxonomy" id="7209"/>
    <lineage>
        <taxon>Eukaryota</taxon>
        <taxon>Metazoa</taxon>
        <taxon>Ecdysozoa</taxon>
        <taxon>Nematoda</taxon>
        <taxon>Chromadorea</taxon>
        <taxon>Rhabditida</taxon>
        <taxon>Spirurina</taxon>
        <taxon>Spiruromorpha</taxon>
        <taxon>Filarioidea</taxon>
        <taxon>Onchocercidae</taxon>
        <taxon>Loa</taxon>
    </lineage>
</organism>